<dbReference type="GeneID" id="7195842"/>
<dbReference type="AlphaFoldDB" id="B7GAT9"/>
<dbReference type="RefSeq" id="XP_002184135.1">
    <property type="nucleotide sequence ID" value="XM_002184099.1"/>
</dbReference>
<dbReference type="PaxDb" id="2850-Phatr49501"/>
<dbReference type="InterPro" id="IPR027417">
    <property type="entry name" value="P-loop_NTPase"/>
</dbReference>
<dbReference type="KEGG" id="pti:PHATRDRAFT_49501"/>
<dbReference type="PANTHER" id="PTHR43765">
    <property type="entry name" value="2-DEHYDROPANTOATE 2-REDUCTASE-RELATED"/>
    <property type="match status" value="1"/>
</dbReference>
<evidence type="ECO:0000256" key="3">
    <source>
        <dbReference type="SAM" id="MobiDB-lite"/>
    </source>
</evidence>
<evidence type="ECO:0000313" key="6">
    <source>
        <dbReference type="Proteomes" id="UP000000759"/>
    </source>
</evidence>
<dbReference type="HOGENOM" id="CLU_060859_0_0_1"/>
<accession>B7GAT9</accession>
<protein>
    <submittedName>
        <fullName evidence="5">Uncharacterized protein</fullName>
    </submittedName>
</protein>
<keyword evidence="4" id="KW-0472">Membrane</keyword>
<feature type="region of interest" description="Disordered" evidence="3">
    <location>
        <begin position="420"/>
        <end position="439"/>
    </location>
</feature>
<dbReference type="OrthoDB" id="44477at2759"/>
<keyword evidence="1" id="KW-0521">NADP</keyword>
<evidence type="ECO:0000256" key="4">
    <source>
        <dbReference type="SAM" id="Phobius"/>
    </source>
</evidence>
<reference evidence="6" key="2">
    <citation type="submission" date="2008-08" db="EMBL/GenBank/DDBJ databases">
        <authorList>
            <consortium name="Diatom Consortium"/>
            <person name="Grigoriev I."/>
            <person name="Grimwood J."/>
            <person name="Kuo A."/>
            <person name="Otillar R.P."/>
            <person name="Salamov A."/>
            <person name="Detter J.C."/>
            <person name="Lindquist E."/>
            <person name="Shapiro H."/>
            <person name="Lucas S."/>
            <person name="Glavina del Rio T."/>
            <person name="Pitluck S."/>
            <person name="Rokhsar D."/>
            <person name="Bowler C."/>
        </authorList>
    </citation>
    <scope>GENOME REANNOTATION</scope>
    <source>
        <strain evidence="6">CCAP 1055/1</strain>
    </source>
</reference>
<evidence type="ECO:0000256" key="1">
    <source>
        <dbReference type="ARBA" id="ARBA00022857"/>
    </source>
</evidence>
<name>B7GAT9_PHATC</name>
<dbReference type="SUPFAM" id="SSF52540">
    <property type="entry name" value="P-loop containing nucleoside triphosphate hydrolases"/>
    <property type="match status" value="1"/>
</dbReference>
<feature type="transmembrane region" description="Helical" evidence="4">
    <location>
        <begin position="45"/>
        <end position="67"/>
    </location>
</feature>
<keyword evidence="6" id="KW-1185">Reference proteome</keyword>
<dbReference type="GO" id="GO:0008677">
    <property type="term" value="F:2-dehydropantoate 2-reductase activity"/>
    <property type="evidence" value="ECO:0007669"/>
    <property type="project" value="TreeGrafter"/>
</dbReference>
<evidence type="ECO:0000313" key="5">
    <source>
        <dbReference type="EMBL" id="EEC44313.1"/>
    </source>
</evidence>
<dbReference type="GO" id="GO:0005737">
    <property type="term" value="C:cytoplasm"/>
    <property type="evidence" value="ECO:0007669"/>
    <property type="project" value="TreeGrafter"/>
</dbReference>
<dbReference type="EMBL" id="CM000624">
    <property type="protein sequence ID" value="EEC44313.1"/>
    <property type="molecule type" value="Genomic_DNA"/>
</dbReference>
<sequence>MHIGHITIEYSNKTIAFCFVSATKSRSSATSHCSRMIVRLRSGRSVGNVQILSVIAIAFLSFSQMYVSINDAAFFPETFVGRESTVLKTPIGIDEIERATRRFFENSTERTALEPAPRPSIEDLADGPKVTGDVAWLLQFALLGFPKCGTSFMMRYLGQHDEIAMLRDKEHCELTTGTKDSVLVKALLDGLPIGNYARGLKCPKHLERPLAMDRLFRYFPNVRVIVGVRHPVLWFESFYNYRHLEGHHLLPAQELIGNCWNLGPTEKVRSVCTERAKFHNHLARLGKTSMQSAEERQHFSADVQNVSYAHGFSSTKVFLYDMAQLEDKNQDRSDILLEDLRSFLRVTKPFPPMVEEPKAVSNATRIDICDVEYDHLREVLLDTGVKASRWIRRFFVHAEGVTVSSPDFLDQLLAKWEEDPCEERRAKSNASLSRPDRTT</sequence>
<keyword evidence="2" id="KW-0560">Oxidoreductase</keyword>
<keyword evidence="4" id="KW-0812">Transmembrane</keyword>
<dbReference type="Proteomes" id="UP000000759">
    <property type="component" value="Chromosome 22"/>
</dbReference>
<dbReference type="InterPro" id="IPR050838">
    <property type="entry name" value="Ketopantoate_reductase"/>
</dbReference>
<keyword evidence="4" id="KW-1133">Transmembrane helix</keyword>
<dbReference type="PANTHER" id="PTHR43765:SF2">
    <property type="entry name" value="2-DEHYDROPANTOATE 2-REDUCTASE"/>
    <property type="match status" value="1"/>
</dbReference>
<organism evidence="5 6">
    <name type="scientific">Phaeodactylum tricornutum (strain CCAP 1055/1)</name>
    <dbReference type="NCBI Taxonomy" id="556484"/>
    <lineage>
        <taxon>Eukaryota</taxon>
        <taxon>Sar</taxon>
        <taxon>Stramenopiles</taxon>
        <taxon>Ochrophyta</taxon>
        <taxon>Bacillariophyta</taxon>
        <taxon>Bacillariophyceae</taxon>
        <taxon>Bacillariophycidae</taxon>
        <taxon>Naviculales</taxon>
        <taxon>Phaeodactylaceae</taxon>
        <taxon>Phaeodactylum</taxon>
    </lineage>
</organism>
<gene>
    <name evidence="5" type="ORF">PHATRDRAFT_49501</name>
</gene>
<dbReference type="InParanoid" id="B7GAT9"/>
<evidence type="ECO:0000256" key="2">
    <source>
        <dbReference type="ARBA" id="ARBA00023002"/>
    </source>
</evidence>
<proteinExistence type="predicted"/>
<dbReference type="GO" id="GO:0050661">
    <property type="term" value="F:NADP binding"/>
    <property type="evidence" value="ECO:0007669"/>
    <property type="project" value="TreeGrafter"/>
</dbReference>
<reference evidence="5 6" key="1">
    <citation type="journal article" date="2008" name="Nature">
        <title>The Phaeodactylum genome reveals the evolutionary history of diatom genomes.</title>
        <authorList>
            <person name="Bowler C."/>
            <person name="Allen A.E."/>
            <person name="Badger J.H."/>
            <person name="Grimwood J."/>
            <person name="Jabbari K."/>
            <person name="Kuo A."/>
            <person name="Maheswari U."/>
            <person name="Martens C."/>
            <person name="Maumus F."/>
            <person name="Otillar R.P."/>
            <person name="Rayko E."/>
            <person name="Salamov A."/>
            <person name="Vandepoele K."/>
            <person name="Beszteri B."/>
            <person name="Gruber A."/>
            <person name="Heijde M."/>
            <person name="Katinka M."/>
            <person name="Mock T."/>
            <person name="Valentin K."/>
            <person name="Verret F."/>
            <person name="Berges J.A."/>
            <person name="Brownlee C."/>
            <person name="Cadoret J.P."/>
            <person name="Chiovitti A."/>
            <person name="Choi C.J."/>
            <person name="Coesel S."/>
            <person name="De Martino A."/>
            <person name="Detter J.C."/>
            <person name="Durkin C."/>
            <person name="Falciatore A."/>
            <person name="Fournet J."/>
            <person name="Haruta M."/>
            <person name="Huysman M.J."/>
            <person name="Jenkins B.D."/>
            <person name="Jiroutova K."/>
            <person name="Jorgensen R.E."/>
            <person name="Joubert Y."/>
            <person name="Kaplan A."/>
            <person name="Kroger N."/>
            <person name="Kroth P.G."/>
            <person name="La Roche J."/>
            <person name="Lindquist E."/>
            <person name="Lommer M."/>
            <person name="Martin-Jezequel V."/>
            <person name="Lopez P.J."/>
            <person name="Lucas S."/>
            <person name="Mangogna M."/>
            <person name="McGinnis K."/>
            <person name="Medlin L.K."/>
            <person name="Montsant A."/>
            <person name="Oudot-Le Secq M.P."/>
            <person name="Napoli C."/>
            <person name="Obornik M."/>
            <person name="Parker M.S."/>
            <person name="Petit J.L."/>
            <person name="Porcel B.M."/>
            <person name="Poulsen N."/>
            <person name="Robison M."/>
            <person name="Rychlewski L."/>
            <person name="Rynearson T.A."/>
            <person name="Schmutz J."/>
            <person name="Shapiro H."/>
            <person name="Siaut M."/>
            <person name="Stanley M."/>
            <person name="Sussman M.R."/>
            <person name="Taylor A.R."/>
            <person name="Vardi A."/>
            <person name="von Dassow P."/>
            <person name="Vyverman W."/>
            <person name="Willis A."/>
            <person name="Wyrwicz L.S."/>
            <person name="Rokhsar D.S."/>
            <person name="Weissenbach J."/>
            <person name="Armbrust E.V."/>
            <person name="Green B.R."/>
            <person name="Van de Peer Y."/>
            <person name="Grigoriev I.V."/>
        </authorList>
    </citation>
    <scope>NUCLEOTIDE SEQUENCE [LARGE SCALE GENOMIC DNA]</scope>
    <source>
        <strain evidence="5 6">CCAP 1055/1</strain>
    </source>
</reference>
<dbReference type="Gene3D" id="3.40.50.300">
    <property type="entry name" value="P-loop containing nucleotide triphosphate hydrolases"/>
    <property type="match status" value="1"/>
</dbReference>